<protein>
    <submittedName>
        <fullName evidence="1">Uncharacterized protein</fullName>
    </submittedName>
</protein>
<gene>
    <name evidence="1" type="ORF">QQX98_002827</name>
</gene>
<evidence type="ECO:0000313" key="1">
    <source>
        <dbReference type="EMBL" id="KAK7420404.1"/>
    </source>
</evidence>
<name>A0ABR1HHA9_9HYPO</name>
<evidence type="ECO:0000313" key="2">
    <source>
        <dbReference type="Proteomes" id="UP001498476"/>
    </source>
</evidence>
<dbReference type="EMBL" id="JAZAVJ010000030">
    <property type="protein sequence ID" value="KAK7420404.1"/>
    <property type="molecule type" value="Genomic_DNA"/>
</dbReference>
<dbReference type="Proteomes" id="UP001498476">
    <property type="component" value="Unassembled WGS sequence"/>
</dbReference>
<accession>A0ABR1HHA9</accession>
<proteinExistence type="predicted"/>
<organism evidence="1 2">
    <name type="scientific">Neonectria punicea</name>
    <dbReference type="NCBI Taxonomy" id="979145"/>
    <lineage>
        <taxon>Eukaryota</taxon>
        <taxon>Fungi</taxon>
        <taxon>Dikarya</taxon>
        <taxon>Ascomycota</taxon>
        <taxon>Pezizomycotina</taxon>
        <taxon>Sordariomycetes</taxon>
        <taxon>Hypocreomycetidae</taxon>
        <taxon>Hypocreales</taxon>
        <taxon>Nectriaceae</taxon>
        <taxon>Neonectria</taxon>
    </lineage>
</organism>
<sequence length="139" mass="15727">MISGMKFLADLPVYDTEKPYVLIGFPDAPKEAQSNCIFDTAVDIELNDVRDWACGNSTLDEYGFEYLSHKSNVSLDSNAYLGESSSPDVVNDYLSETLGLVKQRFPLSQVIIFDWRIRRSNMRRDHVPTNNRAGSRAEV</sequence>
<keyword evidence="2" id="KW-1185">Reference proteome</keyword>
<comment type="caution">
    <text evidence="1">The sequence shown here is derived from an EMBL/GenBank/DDBJ whole genome shotgun (WGS) entry which is preliminary data.</text>
</comment>
<reference evidence="1 2" key="1">
    <citation type="journal article" date="2025" name="Microbiol. Resour. Announc.">
        <title>Draft genome sequences for Neonectria magnoliae and Neonectria punicea, canker pathogens of Liriodendron tulipifera and Acer saccharum in West Virginia.</title>
        <authorList>
            <person name="Petronek H.M."/>
            <person name="Kasson M.T."/>
            <person name="Metheny A.M."/>
            <person name="Stauder C.M."/>
            <person name="Lovett B."/>
            <person name="Lynch S.C."/>
            <person name="Garnas J.R."/>
            <person name="Kasson L.R."/>
            <person name="Stajich J.E."/>
        </authorList>
    </citation>
    <scope>NUCLEOTIDE SEQUENCE [LARGE SCALE GENOMIC DNA]</scope>
    <source>
        <strain evidence="1 2">NRRL 64653</strain>
    </source>
</reference>